<evidence type="ECO:0000313" key="3">
    <source>
        <dbReference type="EMBL" id="UJF32404.1"/>
    </source>
</evidence>
<evidence type="ECO:0000259" key="1">
    <source>
        <dbReference type="PROSITE" id="PS50883"/>
    </source>
</evidence>
<dbReference type="PROSITE" id="PS50887">
    <property type="entry name" value="GGDEF"/>
    <property type="match status" value="1"/>
</dbReference>
<dbReference type="CDD" id="cd01948">
    <property type="entry name" value="EAL"/>
    <property type="match status" value="1"/>
</dbReference>
<dbReference type="InterPro" id="IPR000160">
    <property type="entry name" value="GGDEF_dom"/>
</dbReference>
<sequence>MKFIRKLFRSFSSMADETTFVTKEAKEAHYSGSPPDYAHLRIHDRNVLRNLLVSSLQLLYRENYTPICSLLLLDIDRFRHINLSLGYASGDQLLKEIADRLLVANDRRLVIQTGDDEFVLLLHADNQQELTANIDRIQQVFLEPFCMDSQSCYVNASVGISQVDLEEHSVDLALKQADLALRAAKNTGKNKSLHYEPEHEKANAAAYIQLETELRKAIQEDQLTLYYQPRLELSTGQIICLEALVRWNHPVHGIIPPGEFIPLAEESGLILPLGEWVLRHACMQKKKWLEAGIINYQLAVNISPCQFQEHDFADKVIRVIDQMHIDPSFLEFEITESTIMHNMDKTVSILERLCDYGISISIDDFGIGYSSLSYLKHFPINCLKIDRSFVKNIHNNHSDLAITHAIIHLGHTLNLQVVAEGVEELSQLEILRETKCNTIQGYLLSPPISAQELELLIACKALSLRQDDEPREECS</sequence>
<keyword evidence="4" id="KW-1185">Reference proteome</keyword>
<organism evidence="3 4">
    <name type="scientific">Paenibacillus hexagrammi</name>
    <dbReference type="NCBI Taxonomy" id="2908839"/>
    <lineage>
        <taxon>Bacteria</taxon>
        <taxon>Bacillati</taxon>
        <taxon>Bacillota</taxon>
        <taxon>Bacilli</taxon>
        <taxon>Bacillales</taxon>
        <taxon>Paenibacillaceae</taxon>
        <taxon>Paenibacillus</taxon>
    </lineage>
</organism>
<evidence type="ECO:0000313" key="4">
    <source>
        <dbReference type="Proteomes" id="UP001649230"/>
    </source>
</evidence>
<protein>
    <submittedName>
        <fullName evidence="3">Bifunctional diguanylate cyclase/phosphodiesterase</fullName>
    </submittedName>
</protein>
<feature type="domain" description="EAL" evidence="1">
    <location>
        <begin position="207"/>
        <end position="461"/>
    </location>
</feature>
<dbReference type="SMART" id="SM00052">
    <property type="entry name" value="EAL"/>
    <property type="match status" value="1"/>
</dbReference>
<proteinExistence type="predicted"/>
<dbReference type="Gene3D" id="3.30.70.270">
    <property type="match status" value="1"/>
</dbReference>
<evidence type="ECO:0000259" key="2">
    <source>
        <dbReference type="PROSITE" id="PS50887"/>
    </source>
</evidence>
<name>A0ABY3SEJ4_9BACL</name>
<dbReference type="Proteomes" id="UP001649230">
    <property type="component" value="Chromosome"/>
</dbReference>
<dbReference type="RefSeq" id="WP_235118748.1">
    <property type="nucleotide sequence ID" value="NZ_CP090978.1"/>
</dbReference>
<dbReference type="SMART" id="SM00267">
    <property type="entry name" value="GGDEF"/>
    <property type="match status" value="1"/>
</dbReference>
<dbReference type="PANTHER" id="PTHR44757:SF2">
    <property type="entry name" value="BIOFILM ARCHITECTURE MAINTENANCE PROTEIN MBAA"/>
    <property type="match status" value="1"/>
</dbReference>
<gene>
    <name evidence="3" type="ORF">L0M14_22320</name>
</gene>
<dbReference type="InterPro" id="IPR043128">
    <property type="entry name" value="Rev_trsase/Diguanyl_cyclase"/>
</dbReference>
<dbReference type="InterPro" id="IPR029787">
    <property type="entry name" value="Nucleotide_cyclase"/>
</dbReference>
<dbReference type="EMBL" id="CP090978">
    <property type="protein sequence ID" value="UJF32404.1"/>
    <property type="molecule type" value="Genomic_DNA"/>
</dbReference>
<reference evidence="3 4" key="1">
    <citation type="journal article" date="2024" name="Int. J. Syst. Evol. Microbiol.">
        <title>Paenibacillus hexagrammi sp. nov., a novel bacterium isolated from the gut content of Hexagrammos agrammus.</title>
        <authorList>
            <person name="Jung H.K."/>
            <person name="Kim D.G."/>
            <person name="Zin H."/>
            <person name="Park J."/>
            <person name="Jung H."/>
            <person name="Kim Y.O."/>
            <person name="Kong H.J."/>
            <person name="Kim J.W."/>
            <person name="Kim Y.S."/>
        </authorList>
    </citation>
    <scope>NUCLEOTIDE SEQUENCE [LARGE SCALE GENOMIC DNA]</scope>
    <source>
        <strain evidence="3 4">YPD9-1</strain>
    </source>
</reference>
<dbReference type="InterPro" id="IPR052155">
    <property type="entry name" value="Biofilm_reg_signaling"/>
</dbReference>
<dbReference type="PROSITE" id="PS50883">
    <property type="entry name" value="EAL"/>
    <property type="match status" value="1"/>
</dbReference>
<feature type="domain" description="GGDEF" evidence="2">
    <location>
        <begin position="66"/>
        <end position="197"/>
    </location>
</feature>
<dbReference type="SUPFAM" id="SSF141868">
    <property type="entry name" value="EAL domain-like"/>
    <property type="match status" value="1"/>
</dbReference>
<dbReference type="Gene3D" id="3.20.20.450">
    <property type="entry name" value="EAL domain"/>
    <property type="match status" value="1"/>
</dbReference>
<dbReference type="Pfam" id="PF00990">
    <property type="entry name" value="GGDEF"/>
    <property type="match status" value="1"/>
</dbReference>
<dbReference type="Pfam" id="PF00563">
    <property type="entry name" value="EAL"/>
    <property type="match status" value="1"/>
</dbReference>
<dbReference type="InterPro" id="IPR001633">
    <property type="entry name" value="EAL_dom"/>
</dbReference>
<dbReference type="CDD" id="cd01949">
    <property type="entry name" value="GGDEF"/>
    <property type="match status" value="1"/>
</dbReference>
<dbReference type="PANTHER" id="PTHR44757">
    <property type="entry name" value="DIGUANYLATE CYCLASE DGCP"/>
    <property type="match status" value="1"/>
</dbReference>
<dbReference type="InterPro" id="IPR035919">
    <property type="entry name" value="EAL_sf"/>
</dbReference>
<dbReference type="NCBIfam" id="TIGR00254">
    <property type="entry name" value="GGDEF"/>
    <property type="match status" value="1"/>
</dbReference>
<dbReference type="SUPFAM" id="SSF55073">
    <property type="entry name" value="Nucleotide cyclase"/>
    <property type="match status" value="1"/>
</dbReference>
<accession>A0ABY3SEJ4</accession>